<dbReference type="EMBL" id="GISG01181890">
    <property type="protein sequence ID" value="MBA4654035.1"/>
    <property type="molecule type" value="Transcribed_RNA"/>
</dbReference>
<accession>A0A7C9A0C5</accession>
<dbReference type="AlphaFoldDB" id="A0A7C9A0C5"/>
<proteinExistence type="predicted"/>
<reference evidence="1" key="1">
    <citation type="journal article" date="2013" name="J. Plant Res.">
        <title>Effect of fungi and light on seed germination of three Opuntia species from semiarid lands of central Mexico.</title>
        <authorList>
            <person name="Delgado-Sanchez P."/>
            <person name="Jimenez-Bremont J.F."/>
            <person name="Guerrero-Gonzalez Mde L."/>
            <person name="Flores J."/>
        </authorList>
    </citation>
    <scope>NUCLEOTIDE SEQUENCE</scope>
    <source>
        <tissue evidence="1">Cladode</tissue>
    </source>
</reference>
<reference evidence="1" key="2">
    <citation type="submission" date="2020-07" db="EMBL/GenBank/DDBJ databases">
        <authorList>
            <person name="Vera ALvarez R."/>
            <person name="Arias-Moreno D.M."/>
            <person name="Jimenez-Jacinto V."/>
            <person name="Jimenez-Bremont J.F."/>
            <person name="Swaminathan K."/>
            <person name="Moose S.P."/>
            <person name="Guerrero-Gonzalez M.L."/>
            <person name="Marino-Ramirez L."/>
            <person name="Landsman D."/>
            <person name="Rodriguez-Kessler M."/>
            <person name="Delgado-Sanchez P."/>
        </authorList>
    </citation>
    <scope>NUCLEOTIDE SEQUENCE</scope>
    <source>
        <tissue evidence="1">Cladode</tissue>
    </source>
</reference>
<name>A0A7C9A0C5_OPUST</name>
<sequence length="109" mass="11918">MDYDERFLRITGNFNTLCNSPGLWPDSSNFFSFLLLSWKNCCIISAHSASSTPRRIFIFGWNGWRGAAGFPATSGRSSPSAPSEKSLIQLPSAPRSLLGAPHTRVPTLA</sequence>
<protein>
    <submittedName>
        <fullName evidence="1">Uncharacterized protein</fullName>
    </submittedName>
</protein>
<organism evidence="1">
    <name type="scientific">Opuntia streptacantha</name>
    <name type="common">Prickly pear cactus</name>
    <name type="synonym">Opuntia cardona</name>
    <dbReference type="NCBI Taxonomy" id="393608"/>
    <lineage>
        <taxon>Eukaryota</taxon>
        <taxon>Viridiplantae</taxon>
        <taxon>Streptophyta</taxon>
        <taxon>Embryophyta</taxon>
        <taxon>Tracheophyta</taxon>
        <taxon>Spermatophyta</taxon>
        <taxon>Magnoliopsida</taxon>
        <taxon>eudicotyledons</taxon>
        <taxon>Gunneridae</taxon>
        <taxon>Pentapetalae</taxon>
        <taxon>Caryophyllales</taxon>
        <taxon>Cactineae</taxon>
        <taxon>Cactaceae</taxon>
        <taxon>Opuntioideae</taxon>
        <taxon>Opuntia</taxon>
    </lineage>
</organism>
<evidence type="ECO:0000313" key="1">
    <source>
        <dbReference type="EMBL" id="MBA4654035.1"/>
    </source>
</evidence>